<name>A0A5J4JAY7_9BACI</name>
<evidence type="ECO:0000313" key="1">
    <source>
        <dbReference type="EMBL" id="GER71922.1"/>
    </source>
</evidence>
<comment type="caution">
    <text evidence="1">The sequence shown here is derived from an EMBL/GenBank/DDBJ whole genome shotgun (WGS) entry which is preliminary data.</text>
</comment>
<dbReference type="Gene3D" id="3.20.20.470">
    <property type="entry name" value="Glucansucrase"/>
    <property type="match status" value="1"/>
</dbReference>
<gene>
    <name evidence="1" type="ORF">BpJC7_32250</name>
</gene>
<keyword evidence="2" id="KW-1185">Reference proteome</keyword>
<reference evidence="1 2" key="1">
    <citation type="submission" date="2019-09" db="EMBL/GenBank/DDBJ databases">
        <title>Draft genome sequence of Bacillus sp. JC-7.</title>
        <authorList>
            <person name="Tanaka N."/>
            <person name="Shiwa Y."/>
            <person name="Fujita N."/>
            <person name="Tanasupawat S."/>
        </authorList>
    </citation>
    <scope>NUCLEOTIDE SEQUENCE [LARGE SCALE GENOMIC DNA]</scope>
    <source>
        <strain evidence="1 2">JC-7</strain>
    </source>
</reference>
<evidence type="ECO:0000313" key="2">
    <source>
        <dbReference type="Proteomes" id="UP000391919"/>
    </source>
</evidence>
<sequence>MGSKHANQVFKDATGFHSEKLVTDSKGVLTVHVKGTQNTQVKGYLCVWVPTEDTMPTLSFVSGKRAGKATITAYYKTQGGYTVTKKFTVTVN</sequence>
<organism evidence="1 2">
    <name type="scientific">Weizmannia acidilactici</name>
    <dbReference type="NCBI Taxonomy" id="2607726"/>
    <lineage>
        <taxon>Bacteria</taxon>
        <taxon>Bacillati</taxon>
        <taxon>Bacillota</taxon>
        <taxon>Bacilli</taxon>
        <taxon>Bacillales</taxon>
        <taxon>Bacillaceae</taxon>
        <taxon>Heyndrickxia</taxon>
    </lineage>
</organism>
<dbReference type="AlphaFoldDB" id="A0A5J4JAY7"/>
<dbReference type="EMBL" id="BKZQ01000112">
    <property type="protein sequence ID" value="GER71922.1"/>
    <property type="molecule type" value="Genomic_DNA"/>
</dbReference>
<proteinExistence type="predicted"/>
<accession>A0A5J4JAY7</accession>
<protein>
    <submittedName>
        <fullName evidence="1">Uncharacterized protein</fullName>
    </submittedName>
</protein>
<dbReference type="Proteomes" id="UP000391919">
    <property type="component" value="Unassembled WGS sequence"/>
</dbReference>